<dbReference type="AlphaFoldDB" id="A0A2G8Y0L5"/>
<dbReference type="Proteomes" id="UP000236343">
    <property type="component" value="Unassembled WGS sequence"/>
</dbReference>
<accession>A0A2G8Y0L5</accession>
<comment type="caution">
    <text evidence="1">The sequence shown here is derived from an EMBL/GenBank/DDBJ whole genome shotgun (WGS) entry which is preliminary data.</text>
</comment>
<sequence length="153" mass="16742">MRSLPSFAPRSPDLSLAAVSAVSGRGPSTPQRKSPAVLAPLCCFWSELGLSRFLARRTSRLVFHSAMTHTLPLPASVQTARRRLNPRPDAAGRECFFSPPARRCMQERPRGCVCESSSISSYVQKGSAEKAAPTTQHTLCLRAVAPFVRIHIR</sequence>
<evidence type="ECO:0000313" key="1">
    <source>
        <dbReference type="EMBL" id="PIM00817.1"/>
    </source>
</evidence>
<evidence type="ECO:0000313" key="2">
    <source>
        <dbReference type="Proteomes" id="UP000236343"/>
    </source>
</evidence>
<gene>
    <name evidence="1" type="ORF">TGCOUG_393440</name>
</gene>
<reference evidence="1 2" key="1">
    <citation type="journal article" date="2016" name="Nat. Commun.">
        <title>Local admixture of amplified and diversified secreted pathogenesis determinants shapes mosaic Toxoplasma gondii genomes.</title>
        <authorList>
            <person name="Lorenzi H."/>
            <person name="Khan A."/>
            <person name="Behnke M.S."/>
            <person name="Namasivayam S."/>
            <person name="Swapna L.S."/>
            <person name="Hadjithomas M."/>
            <person name="Karamycheva S."/>
            <person name="Pinney D."/>
            <person name="Brunk B.P."/>
            <person name="Ajioka J.W."/>
            <person name="Ajzenberg D."/>
            <person name="Boothroyd J.C."/>
            <person name="Boyle J.P."/>
            <person name="Darde M.L."/>
            <person name="Diaz-Miranda M.A."/>
            <person name="Dubey J.P."/>
            <person name="Fritz H.M."/>
            <person name="Gennari S.M."/>
            <person name="Gregory B.D."/>
            <person name="Kim K."/>
            <person name="Saeij J.P."/>
            <person name="Su C."/>
            <person name="White M.W."/>
            <person name="Zhu X.Q."/>
            <person name="Howe D.K."/>
            <person name="Rosenthal B.M."/>
            <person name="Grigg M.E."/>
            <person name="Parkinson J."/>
            <person name="Liu L."/>
            <person name="Kissinger J.C."/>
            <person name="Roos D.S."/>
            <person name="Sibley L.D."/>
        </authorList>
    </citation>
    <scope>NUCLEOTIDE SEQUENCE [LARGE SCALE GENOMIC DNA]</scope>
    <source>
        <strain evidence="1 2">COUG</strain>
    </source>
</reference>
<organism evidence="1 2">
    <name type="scientific">Toxoplasma gondii COUG</name>
    <dbReference type="NCBI Taxonomy" id="1074873"/>
    <lineage>
        <taxon>Eukaryota</taxon>
        <taxon>Sar</taxon>
        <taxon>Alveolata</taxon>
        <taxon>Apicomplexa</taxon>
        <taxon>Conoidasida</taxon>
        <taxon>Coccidia</taxon>
        <taxon>Eucoccidiorida</taxon>
        <taxon>Eimeriorina</taxon>
        <taxon>Sarcocystidae</taxon>
        <taxon>Toxoplasma</taxon>
    </lineage>
</organism>
<protein>
    <submittedName>
        <fullName evidence="1">Uncharacterized protein</fullName>
    </submittedName>
</protein>
<dbReference type="VEuPathDB" id="ToxoDB:TGCOUG_393440"/>
<name>A0A2G8Y0L5_TOXGO</name>
<proteinExistence type="predicted"/>
<dbReference type="EMBL" id="AGQR02001772">
    <property type="protein sequence ID" value="PIM00817.1"/>
    <property type="molecule type" value="Genomic_DNA"/>
</dbReference>